<dbReference type="AlphaFoldDB" id="A0A1W2G884"/>
<sequence>MEDICFNPLLSIRLVDFWKARKVLYGDSFYDRSRQEDNARINLYQRLLLDI</sequence>
<dbReference type="Proteomes" id="UP000192472">
    <property type="component" value="Unassembled WGS sequence"/>
</dbReference>
<evidence type="ECO:0000313" key="2">
    <source>
        <dbReference type="Proteomes" id="UP000192472"/>
    </source>
</evidence>
<dbReference type="EMBL" id="FWYF01000001">
    <property type="protein sequence ID" value="SMD32895.1"/>
    <property type="molecule type" value="Genomic_DNA"/>
</dbReference>
<dbReference type="STRING" id="692418.SAMN04488029_1255"/>
<organism evidence="1 2">
    <name type="scientific">Reichenbachiella faecimaris</name>
    <dbReference type="NCBI Taxonomy" id="692418"/>
    <lineage>
        <taxon>Bacteria</taxon>
        <taxon>Pseudomonadati</taxon>
        <taxon>Bacteroidota</taxon>
        <taxon>Cytophagia</taxon>
        <taxon>Cytophagales</taxon>
        <taxon>Reichenbachiellaceae</taxon>
        <taxon>Reichenbachiella</taxon>
    </lineage>
</organism>
<proteinExistence type="predicted"/>
<keyword evidence="2" id="KW-1185">Reference proteome</keyword>
<protein>
    <submittedName>
        <fullName evidence="1">Uncharacterized protein</fullName>
    </submittedName>
</protein>
<reference evidence="1 2" key="1">
    <citation type="submission" date="2017-04" db="EMBL/GenBank/DDBJ databases">
        <authorList>
            <person name="Afonso C.L."/>
            <person name="Miller P.J."/>
            <person name="Scott M.A."/>
            <person name="Spackman E."/>
            <person name="Goraichik I."/>
            <person name="Dimitrov K.M."/>
            <person name="Suarez D.L."/>
            <person name="Swayne D.E."/>
        </authorList>
    </citation>
    <scope>NUCLEOTIDE SEQUENCE [LARGE SCALE GENOMIC DNA]</scope>
    <source>
        <strain evidence="1 2">DSM 26133</strain>
    </source>
</reference>
<accession>A0A1W2G884</accession>
<gene>
    <name evidence="1" type="ORF">SAMN04488029_1255</name>
</gene>
<name>A0A1W2G884_REIFA</name>
<evidence type="ECO:0000313" key="1">
    <source>
        <dbReference type="EMBL" id="SMD32895.1"/>
    </source>
</evidence>